<evidence type="ECO:0000313" key="1">
    <source>
        <dbReference type="EMBL" id="AFX59579.1"/>
    </source>
</evidence>
<dbReference type="Proteomes" id="UP000277283">
    <property type="component" value="Segment"/>
</dbReference>
<dbReference type="EMBL" id="JX515788">
    <property type="protein sequence ID" value="AFX59579.1"/>
    <property type="molecule type" value="Genomic_DNA"/>
</dbReference>
<dbReference type="EMBL" id="MF768985">
    <property type="protein sequence ID" value="ATU84199.1"/>
    <property type="molecule type" value="Genomic_DNA"/>
</dbReference>
<name>K7WWX5_9VIRU</name>
<dbReference type="Proteomes" id="UP000267516">
    <property type="component" value="Segment"/>
</dbReference>
<reference evidence="3" key="2">
    <citation type="submission" date="2012-08" db="EMBL/GenBank/DDBJ databases">
        <authorList>
            <person name="Choi T.-J."/>
        </authorList>
    </citation>
    <scope>NUCLEOTIDE SEQUENCE [LARGE SCALE GENOMIC DNA]</scope>
    <source>
        <strain evidence="3">K-LV1</strain>
    </source>
</reference>
<evidence type="ECO:0000313" key="2">
    <source>
        <dbReference type="EMBL" id="ATU84199.1"/>
    </source>
</evidence>
<reference evidence="1" key="1">
    <citation type="submission" date="2012-08" db="EMBL/GenBank/DDBJ databases">
        <title>Cassytha pubescens and C. glabella (Lauraceae) are not disjunctly distributed between Australia and the Ryukyu Archipelago of Japan - evidence from morphological and molecular data.</title>
        <authorList>
            <person name="Kokubugata G."/>
            <person name="Nakamura K."/>
            <person name="Forster P.I."/>
            <person name="Wilson G.W."/>
            <person name="Holland A.E."/>
            <person name="Hirayama Y."/>
            <person name="Yokota M."/>
        </authorList>
    </citation>
    <scope>NUCLEOTIDE SEQUENCE</scope>
    <source>
        <strain evidence="1">K-LV1</strain>
    </source>
</reference>
<evidence type="ECO:0000313" key="3">
    <source>
        <dbReference type="Proteomes" id="UP000277283"/>
    </source>
</evidence>
<gene>
    <name evidence="1" type="ORF">wssv_02020</name>
</gene>
<reference evidence="2" key="3">
    <citation type="journal article" date="2018" name="Aquaculture">
        <title>Complete genome sequence of a white spot syndrome virus associated with a disease incursion in Australia.</title>
        <authorList>
            <person name="Oakey J."/>
            <person name="Smith C.S."/>
        </authorList>
    </citation>
    <scope>NUCLEOTIDE SEQUENCE [LARGE SCALE GENOMIC DNA]</scope>
    <source>
        <strain evidence="2">WSSV-AU</strain>
    </source>
</reference>
<accession>K7WWX5</accession>
<organism evidence="1 3">
    <name type="scientific">White spot syndrome virus</name>
    <dbReference type="NCBI Taxonomy" id="342409"/>
    <lineage>
        <taxon>Viruses</taxon>
        <taxon>Viruses incertae sedis</taxon>
        <taxon>Naldaviricetes</taxon>
        <taxon>Nimaviridae</taxon>
        <taxon>Whispovirus</taxon>
    </lineage>
</organism>
<sequence>MQLIPLGPLRGQTLVSLASLKNRNGPLFWACKDRQKAERVQYSPSPRRSLKVLYYPSFFLH</sequence>
<proteinExistence type="predicted"/>
<protein>
    <submittedName>
        <fullName evidence="2">ORF1087</fullName>
    </submittedName>
    <submittedName>
        <fullName evidence="1">Wsv202</fullName>
    </submittedName>
</protein>